<evidence type="ECO:0000256" key="5">
    <source>
        <dbReference type="ARBA" id="ARBA00023480"/>
    </source>
</evidence>
<organism evidence="6">
    <name type="scientific">Oikopleura dioica</name>
    <name type="common">Tunicate</name>
    <dbReference type="NCBI Taxonomy" id="34765"/>
    <lineage>
        <taxon>Eukaryota</taxon>
        <taxon>Metazoa</taxon>
        <taxon>Chordata</taxon>
        <taxon>Tunicata</taxon>
        <taxon>Appendicularia</taxon>
        <taxon>Copelata</taxon>
        <taxon>Oikopleuridae</taxon>
        <taxon>Oikopleura</taxon>
    </lineage>
</organism>
<dbReference type="GO" id="GO:0005634">
    <property type="term" value="C:nucleus"/>
    <property type="evidence" value="ECO:0007669"/>
    <property type="project" value="UniProtKB-SubCell"/>
</dbReference>
<reference evidence="6" key="1">
    <citation type="journal article" date="2010" name="Science">
        <title>Plasticity of animal genome architecture unmasked by rapid evolution of a pelagic tunicate.</title>
        <authorList>
            <person name="Denoeud F."/>
            <person name="Henriet S."/>
            <person name="Mungpakdee S."/>
            <person name="Aury J.M."/>
            <person name="Da Silva C."/>
            <person name="Brinkmann H."/>
            <person name="Mikhaleva J."/>
            <person name="Olsen L.C."/>
            <person name="Jubin C."/>
            <person name="Canestro C."/>
            <person name="Bouquet J.M."/>
            <person name="Danks G."/>
            <person name="Poulain J."/>
            <person name="Campsteijn C."/>
            <person name="Adamski M."/>
            <person name="Cross I."/>
            <person name="Yadetie F."/>
            <person name="Muffato M."/>
            <person name="Louis A."/>
            <person name="Butcher S."/>
            <person name="Tsagkogeorga G."/>
            <person name="Konrad A."/>
            <person name="Singh S."/>
            <person name="Jensen M.F."/>
            <person name="Cong E.H."/>
            <person name="Eikeseth-Otteraa H."/>
            <person name="Noel B."/>
            <person name="Anthouard V."/>
            <person name="Porcel B.M."/>
            <person name="Kachouri-Lafond R."/>
            <person name="Nishino A."/>
            <person name="Ugolini M."/>
            <person name="Chourrout P."/>
            <person name="Nishida H."/>
            <person name="Aasland R."/>
            <person name="Huzurbazar S."/>
            <person name="Westhof E."/>
            <person name="Delsuc F."/>
            <person name="Lehrach H."/>
            <person name="Reinhardt R."/>
            <person name="Weissenbach J."/>
            <person name="Roy S.W."/>
            <person name="Artiguenave F."/>
            <person name="Postlethwait J.H."/>
            <person name="Manak J.R."/>
            <person name="Thompson E.M."/>
            <person name="Jaillon O."/>
            <person name="Du Pasquier L."/>
            <person name="Boudinot P."/>
            <person name="Liberles D.A."/>
            <person name="Volff J.N."/>
            <person name="Philippe H."/>
            <person name="Lenhard B."/>
            <person name="Roest Crollius H."/>
            <person name="Wincker P."/>
            <person name="Chourrout D."/>
        </authorList>
    </citation>
    <scope>NUCLEOTIDE SEQUENCE [LARGE SCALE GENOMIC DNA]</scope>
</reference>
<dbReference type="Pfam" id="PF14811">
    <property type="entry name" value="TPD"/>
    <property type="match status" value="1"/>
</dbReference>
<dbReference type="EMBL" id="FN653047">
    <property type="protein sequence ID" value="CBY09746.1"/>
    <property type="molecule type" value="Genomic_DNA"/>
</dbReference>
<evidence type="ECO:0000313" key="7">
    <source>
        <dbReference type="Proteomes" id="UP000001307"/>
    </source>
</evidence>
<evidence type="ECO:0000313" key="6">
    <source>
        <dbReference type="EMBL" id="CBY09746.1"/>
    </source>
</evidence>
<evidence type="ECO:0000256" key="1">
    <source>
        <dbReference type="ARBA" id="ARBA00004123"/>
    </source>
</evidence>
<evidence type="ECO:0000256" key="2">
    <source>
        <dbReference type="ARBA" id="ARBA00004496"/>
    </source>
</evidence>
<dbReference type="OrthoDB" id="1272at2759"/>
<dbReference type="Proteomes" id="UP000001307">
    <property type="component" value="Unassembled WGS sequence"/>
</dbReference>
<sequence>MGGKTPSVKVLDQLQERFNEIPRESLYSIYSQRIRYKYGSAGRKLTDNDYCDKLYETYKKRTFESLKNNKRRLAIIPKLAEERGLFPWMTFRAILTRFLIERAGNRTSVTKKQIQQVIKNPHLIKDVQLQLEAIHCSTQDQLQGLITDSLRHIVGKDYEQILEKELKQKDIAYIDEEAQRRMGQDVTPDFRLTVPIAVNNKPVCWIDSKALFGDSKSHKSYLDTQLLSYWNRFGPGLVIYWAGYEENIERLAPEVQVANFLPNFEHPMP</sequence>
<dbReference type="InterPro" id="IPR029404">
    <property type="entry name" value="CDIN1"/>
</dbReference>
<name>E4XGE8_OIKDI</name>
<gene>
    <name evidence="6" type="ORF">GSOID_T00010557001</name>
</gene>
<dbReference type="FunCoup" id="E4XGE8">
    <property type="interactions" value="25"/>
</dbReference>
<dbReference type="PANTHER" id="PTHR31661:SF1">
    <property type="entry name" value="CDAN1-INTERACTING NUCLEASE 1"/>
    <property type="match status" value="1"/>
</dbReference>
<dbReference type="InParanoid" id="E4XGE8"/>
<protein>
    <recommendedName>
        <fullName evidence="5">CDAN1-interacting nuclease 1</fullName>
    </recommendedName>
</protein>
<keyword evidence="7" id="KW-1185">Reference proteome</keyword>
<proteinExistence type="predicted"/>
<dbReference type="AlphaFoldDB" id="E4XGE8"/>
<comment type="subcellular location">
    <subcellularLocation>
        <location evidence="2">Cytoplasm</location>
    </subcellularLocation>
    <subcellularLocation>
        <location evidence="1">Nucleus</location>
    </subcellularLocation>
</comment>
<accession>E4XGE8</accession>
<keyword evidence="4" id="KW-0539">Nucleus</keyword>
<dbReference type="PANTHER" id="PTHR31661">
    <property type="entry name" value="SIMILAR TO CDNA SEQUENCE BC052040"/>
    <property type="match status" value="1"/>
</dbReference>
<keyword evidence="3" id="KW-0963">Cytoplasm</keyword>
<dbReference type="GO" id="GO:0005737">
    <property type="term" value="C:cytoplasm"/>
    <property type="evidence" value="ECO:0007669"/>
    <property type="project" value="UniProtKB-SubCell"/>
</dbReference>
<evidence type="ECO:0000256" key="4">
    <source>
        <dbReference type="ARBA" id="ARBA00023242"/>
    </source>
</evidence>
<evidence type="ECO:0000256" key="3">
    <source>
        <dbReference type="ARBA" id="ARBA00022490"/>
    </source>
</evidence>